<dbReference type="PANTHER" id="PTHR47331">
    <property type="entry name" value="PHD-TYPE DOMAIN-CONTAINING PROTEIN"/>
    <property type="match status" value="1"/>
</dbReference>
<dbReference type="SUPFAM" id="SSF56672">
    <property type="entry name" value="DNA/RNA polymerases"/>
    <property type="match status" value="1"/>
</dbReference>
<evidence type="ECO:0000256" key="1">
    <source>
        <dbReference type="SAM" id="Coils"/>
    </source>
</evidence>
<sequence>MFRTSNKLVSKSREKLIDRLESASEHVLSRDHKTKMRKISKSDCAVVKKESIAESHKSSSSEIKRKQLELAAAEARARIEKDLIDKRLQCELAMLEDNSMSSRSKAASCSLDGQSNVVQWLEHSNVQPSPVAAPTATEAAPAPIPAEPSRAPAPDVPVDADDETTCSSARGETVAHVATPSAPPAEPRGPPGSVPRSVSEVLLKVIKVNLSGPKGTVSAYALLDDGASISMIDRDLMRRLFDNGYARELEVNAPSPSPTWYLSHFGVQNPNKPEKLRLVFDCAGKVKTTHTTERTLGLMWHPSDDSFGFKIALERISPDILNGTESPTKAQMLSIIMSVYDIHGFLSPFIIKGKIIFQNVHRSGVEWNCRVQPEEHALWINWLKDLQCLHLLRIPRFYGNAHEWLGCYSDEQMLTYVTDKNINQRDIVDKQMHIFCDASSKAYAAVIYWRFTRADGRVLICFVASKSRVSPLRPVSIPRLELQGALLGARLAEAIQREHKDIQPGKRYFWTDSSTVLQWIRSDPRSYKPYVAHRLGEIDELTKSREWRHVPTASNVADIATREDAPPLTYSSDWFQGPSFLRLPEDQWPKDRKFTKALEDAKCEERSVNLVVENNTILTLPNENSISSWLTLVRATARVLLFIRRCQRKSCNLDIFLMKEAEDLLIKKCQYDSFAAEITLLKQNKQLSRNSRLLQLTPYVDETGIMRVGGRIESVAGVAQDTRRPAILDGKHRITRLLVEYSHRQALHGANELVVNNLRQRYWILKLRPTVRSIASHCLFCRYRRAAPQPQRMGDLPLARLQHNRRPFSYTGKRYCMLFTCLTIRAIHIEVTENLTTDSTIMALRRMAARRGMPQVIISDNGTNLRGADTELKRSVAELDQEAVREAGTIRGVQWRFLAPGAPEMGGSWERMVRTVKSSLKVILKQRAPHSETLLTLLAEVESLVNSRPITYVSNDPSYPEALTPNHFLIGSSSLRKRWRVAQRLTDMFWARWIKEYLPTLLPRQKWNTEARPLRINDFVILVEPNLERNCWRHGIVSATHAGRDGRVRVVDVRTRTGVLRRPVTRVALLAPQDDCSAN</sequence>
<dbReference type="Proteomes" id="UP001549920">
    <property type="component" value="Unassembled WGS sequence"/>
</dbReference>
<protein>
    <recommendedName>
        <fullName evidence="3">Integrase catalytic domain-containing protein</fullName>
    </recommendedName>
</protein>
<dbReference type="InterPro" id="IPR043502">
    <property type="entry name" value="DNA/RNA_pol_sf"/>
</dbReference>
<feature type="compositionally biased region" description="Low complexity" evidence="2">
    <location>
        <begin position="128"/>
        <end position="157"/>
    </location>
</feature>
<dbReference type="CDD" id="cd06222">
    <property type="entry name" value="RNase_H_like"/>
    <property type="match status" value="1"/>
</dbReference>
<accession>A0ABR3IIZ4</accession>
<comment type="caution">
    <text evidence="4">The sequence shown here is derived from an EMBL/GenBank/DDBJ whole genome shotgun (WGS) entry which is preliminary data.</text>
</comment>
<dbReference type="EMBL" id="JBEUOH010000002">
    <property type="protein sequence ID" value="KAL0901065.1"/>
    <property type="molecule type" value="Genomic_DNA"/>
</dbReference>
<dbReference type="PROSITE" id="PS50994">
    <property type="entry name" value="INTEGRASE"/>
    <property type="match status" value="1"/>
</dbReference>
<feature type="domain" description="Integrase catalytic" evidence="3">
    <location>
        <begin position="784"/>
        <end position="973"/>
    </location>
</feature>
<feature type="region of interest" description="Disordered" evidence="2">
    <location>
        <begin position="128"/>
        <end position="195"/>
    </location>
</feature>
<dbReference type="InterPro" id="IPR036397">
    <property type="entry name" value="RNaseH_sf"/>
</dbReference>
<feature type="coiled-coil region" evidence="1">
    <location>
        <begin position="56"/>
        <end position="83"/>
    </location>
</feature>
<evidence type="ECO:0000313" key="5">
    <source>
        <dbReference type="Proteomes" id="UP001549920"/>
    </source>
</evidence>
<organism evidence="4 5">
    <name type="scientific">Loxostege sticticalis</name>
    <name type="common">Beet webworm moth</name>
    <dbReference type="NCBI Taxonomy" id="481309"/>
    <lineage>
        <taxon>Eukaryota</taxon>
        <taxon>Metazoa</taxon>
        <taxon>Ecdysozoa</taxon>
        <taxon>Arthropoda</taxon>
        <taxon>Hexapoda</taxon>
        <taxon>Insecta</taxon>
        <taxon>Pterygota</taxon>
        <taxon>Neoptera</taxon>
        <taxon>Endopterygota</taxon>
        <taxon>Lepidoptera</taxon>
        <taxon>Glossata</taxon>
        <taxon>Ditrysia</taxon>
        <taxon>Pyraloidea</taxon>
        <taxon>Crambidae</taxon>
        <taxon>Pyraustinae</taxon>
        <taxon>Loxostege</taxon>
    </lineage>
</organism>
<dbReference type="Pfam" id="PF18701">
    <property type="entry name" value="DUF5641"/>
    <property type="match status" value="1"/>
</dbReference>
<gene>
    <name evidence="4" type="ORF">ABMA27_006387</name>
</gene>
<feature type="compositionally biased region" description="Pro residues" evidence="2">
    <location>
        <begin position="181"/>
        <end position="193"/>
    </location>
</feature>
<dbReference type="InterPro" id="IPR040676">
    <property type="entry name" value="DUF5641"/>
</dbReference>
<dbReference type="Pfam" id="PF05380">
    <property type="entry name" value="Peptidase_A17"/>
    <property type="match status" value="1"/>
</dbReference>
<name>A0ABR3IIZ4_LOXSC</name>
<evidence type="ECO:0000256" key="2">
    <source>
        <dbReference type="SAM" id="MobiDB-lite"/>
    </source>
</evidence>
<proteinExistence type="predicted"/>
<dbReference type="SUPFAM" id="SSF53098">
    <property type="entry name" value="Ribonuclease H-like"/>
    <property type="match status" value="1"/>
</dbReference>
<dbReference type="InterPro" id="IPR044730">
    <property type="entry name" value="RNase_H-like_dom_plant"/>
</dbReference>
<evidence type="ECO:0000259" key="3">
    <source>
        <dbReference type="PROSITE" id="PS50994"/>
    </source>
</evidence>
<dbReference type="Gene3D" id="3.30.420.10">
    <property type="entry name" value="Ribonuclease H-like superfamily/Ribonuclease H"/>
    <property type="match status" value="1"/>
</dbReference>
<dbReference type="InterPro" id="IPR001584">
    <property type="entry name" value="Integrase_cat-core"/>
</dbReference>
<reference evidence="4 5" key="1">
    <citation type="submission" date="2024-06" db="EMBL/GenBank/DDBJ databases">
        <title>A chromosome-level genome assembly of beet webworm, Loxostege sticticalis.</title>
        <authorList>
            <person name="Zhang Y."/>
        </authorList>
    </citation>
    <scope>NUCLEOTIDE SEQUENCE [LARGE SCALE GENOMIC DNA]</scope>
    <source>
        <strain evidence="4">AQ026</strain>
        <tissue evidence="4">Whole body</tissue>
    </source>
</reference>
<keyword evidence="1" id="KW-0175">Coiled coil</keyword>
<dbReference type="InterPro" id="IPR008042">
    <property type="entry name" value="Retrotrans_Pao"/>
</dbReference>
<dbReference type="InterPro" id="IPR012337">
    <property type="entry name" value="RNaseH-like_sf"/>
</dbReference>
<evidence type="ECO:0000313" key="4">
    <source>
        <dbReference type="EMBL" id="KAL0901065.1"/>
    </source>
</evidence>
<keyword evidence="5" id="KW-1185">Reference proteome</keyword>